<feature type="transmembrane region" description="Helical" evidence="9">
    <location>
        <begin position="338"/>
        <end position="358"/>
    </location>
</feature>
<reference evidence="11 12" key="1">
    <citation type="journal article" date="2024" name="Commun. Biol.">
        <title>Comparative genomic analysis of thermophilic fungi reveals convergent evolutionary adaptations and gene losses.</title>
        <authorList>
            <person name="Steindorff A.S."/>
            <person name="Aguilar-Pontes M.V."/>
            <person name="Robinson A.J."/>
            <person name="Andreopoulos B."/>
            <person name="LaButti K."/>
            <person name="Kuo A."/>
            <person name="Mondo S."/>
            <person name="Riley R."/>
            <person name="Otillar R."/>
            <person name="Haridas S."/>
            <person name="Lipzen A."/>
            <person name="Grimwood J."/>
            <person name="Schmutz J."/>
            <person name="Clum A."/>
            <person name="Reid I.D."/>
            <person name="Moisan M.C."/>
            <person name="Butler G."/>
            <person name="Nguyen T.T.M."/>
            <person name="Dewar K."/>
            <person name="Conant G."/>
            <person name="Drula E."/>
            <person name="Henrissat B."/>
            <person name="Hansel C."/>
            <person name="Singer S."/>
            <person name="Hutchinson M.I."/>
            <person name="de Vries R.P."/>
            <person name="Natvig D.O."/>
            <person name="Powell A.J."/>
            <person name="Tsang A."/>
            <person name="Grigoriev I.V."/>
        </authorList>
    </citation>
    <scope>NUCLEOTIDE SEQUENCE [LARGE SCALE GENOMIC DNA]</scope>
    <source>
        <strain evidence="11 12">ATCC 24622</strain>
    </source>
</reference>
<dbReference type="Gene3D" id="1.20.1250.20">
    <property type="entry name" value="MFS general substrate transporter like domains"/>
    <property type="match status" value="1"/>
</dbReference>
<dbReference type="EMBL" id="JAZHXJ010000572">
    <property type="protein sequence ID" value="KAL1857006.1"/>
    <property type="molecule type" value="Genomic_DNA"/>
</dbReference>
<accession>A0ABR3WAV4</accession>
<name>A0ABR3WAV4_9PEZI</name>
<feature type="transmembrane region" description="Helical" evidence="9">
    <location>
        <begin position="201"/>
        <end position="218"/>
    </location>
</feature>
<keyword evidence="6 9" id="KW-0472">Membrane</keyword>
<dbReference type="PANTHER" id="PTHR48022:SF23">
    <property type="entry name" value="MAJOR FACILITATOR SUPERFAMILY (MFS) PROFILE DOMAIN-CONTAINING PROTEIN"/>
    <property type="match status" value="1"/>
</dbReference>
<feature type="transmembrane region" description="Helical" evidence="9">
    <location>
        <begin position="73"/>
        <end position="92"/>
    </location>
</feature>
<protein>
    <recommendedName>
        <fullName evidence="10">Major facilitator superfamily (MFS) profile domain-containing protein</fullName>
    </recommendedName>
</protein>
<dbReference type="PANTHER" id="PTHR48022">
    <property type="entry name" value="PLASTIDIC GLUCOSE TRANSPORTER 4"/>
    <property type="match status" value="1"/>
</dbReference>
<feature type="compositionally biased region" description="Basic and acidic residues" evidence="8">
    <location>
        <begin position="523"/>
        <end position="548"/>
    </location>
</feature>
<gene>
    <name evidence="11" type="ORF">VTK73DRAFT_8154</name>
</gene>
<feature type="transmembrane region" description="Helical" evidence="9">
    <location>
        <begin position="104"/>
        <end position="124"/>
    </location>
</feature>
<feature type="domain" description="Major facilitator superfamily (MFS) profile" evidence="10">
    <location>
        <begin position="29"/>
        <end position="496"/>
    </location>
</feature>
<evidence type="ECO:0000256" key="8">
    <source>
        <dbReference type="SAM" id="MobiDB-lite"/>
    </source>
</evidence>
<keyword evidence="5 9" id="KW-1133">Transmembrane helix</keyword>
<dbReference type="PROSITE" id="PS00217">
    <property type="entry name" value="SUGAR_TRANSPORT_2"/>
    <property type="match status" value="1"/>
</dbReference>
<dbReference type="PROSITE" id="PS50850">
    <property type="entry name" value="MFS"/>
    <property type="match status" value="1"/>
</dbReference>
<organism evidence="11 12">
    <name type="scientific">Phialemonium thermophilum</name>
    <dbReference type="NCBI Taxonomy" id="223376"/>
    <lineage>
        <taxon>Eukaryota</taxon>
        <taxon>Fungi</taxon>
        <taxon>Dikarya</taxon>
        <taxon>Ascomycota</taxon>
        <taxon>Pezizomycotina</taxon>
        <taxon>Sordariomycetes</taxon>
        <taxon>Sordariomycetidae</taxon>
        <taxon>Cephalothecales</taxon>
        <taxon>Cephalothecaceae</taxon>
        <taxon>Phialemonium</taxon>
    </lineage>
</organism>
<dbReference type="Pfam" id="PF00083">
    <property type="entry name" value="Sugar_tr"/>
    <property type="match status" value="1"/>
</dbReference>
<evidence type="ECO:0000256" key="7">
    <source>
        <dbReference type="RuleBase" id="RU003346"/>
    </source>
</evidence>
<dbReference type="NCBIfam" id="TIGR00879">
    <property type="entry name" value="SP"/>
    <property type="match status" value="1"/>
</dbReference>
<proteinExistence type="inferred from homology"/>
<evidence type="ECO:0000256" key="2">
    <source>
        <dbReference type="ARBA" id="ARBA00010992"/>
    </source>
</evidence>
<feature type="transmembrane region" description="Helical" evidence="9">
    <location>
        <begin position="470"/>
        <end position="492"/>
    </location>
</feature>
<feature type="region of interest" description="Disordered" evidence="8">
    <location>
        <begin position="520"/>
        <end position="548"/>
    </location>
</feature>
<feature type="transmembrane region" description="Helical" evidence="9">
    <location>
        <begin position="370"/>
        <end position="392"/>
    </location>
</feature>
<sequence>MGGAAGGIDLAALKQTPDPVKRSWCIWLSVIWASYCGGLHGFNTSNISGIMSLTPFKEDFGFNHMSASAVSNLQGWVVSAMLLGQLAGVIFSGPVGEVYGRKPVIMIAAVLYLVGAVLMTANFGSSAELLVGRVVSGLGSGFGMTVGAVYISEIAPRALRGCMGALYNVGIMSGVTAAYWINYASKIHLDASSHWQWRAPMLLQMIPGIALLIGYPFTPESPRFLMLKNRPERALAALCRLRNLPADHPYVVDEFDEFRMRVAVEAETTDAGAKRHLQPSRQWRALKELFQYCAADRSTRQRVVFVLLIQTAFIMCGGNSITYYAPNILKTIGLNPNQVLLFTATYGLIKVASVLLYAFFLTDRFGRRPLLLIGSFTNMLCTLYLAVFLGVANIDPDAPATPAAWVAIVAICIFAIGYGFGWAPAFSLTTSEICPTRTRGTIVTLAFAYQNLLNFGITRAFPNMVATMHAWGPFALFTACTAVSTTWVYLAFPECKGRSMENMDALFYLPWYKVGRASLKTPRASEPDSEKRETEPESEKTEAYVHVE</sequence>
<evidence type="ECO:0000256" key="4">
    <source>
        <dbReference type="ARBA" id="ARBA00022692"/>
    </source>
</evidence>
<evidence type="ECO:0000313" key="11">
    <source>
        <dbReference type="EMBL" id="KAL1857006.1"/>
    </source>
</evidence>
<dbReference type="InterPro" id="IPR005828">
    <property type="entry name" value="MFS_sugar_transport-like"/>
</dbReference>
<feature type="transmembrane region" description="Helical" evidence="9">
    <location>
        <begin position="440"/>
        <end position="458"/>
    </location>
</feature>
<keyword evidence="12" id="KW-1185">Reference proteome</keyword>
<keyword evidence="4 9" id="KW-0812">Transmembrane</keyword>
<dbReference type="Proteomes" id="UP001586593">
    <property type="component" value="Unassembled WGS sequence"/>
</dbReference>
<dbReference type="SUPFAM" id="SSF103473">
    <property type="entry name" value="MFS general substrate transporter"/>
    <property type="match status" value="1"/>
</dbReference>
<dbReference type="InterPro" id="IPR003663">
    <property type="entry name" value="Sugar/inositol_transpt"/>
</dbReference>
<evidence type="ECO:0000256" key="3">
    <source>
        <dbReference type="ARBA" id="ARBA00022448"/>
    </source>
</evidence>
<feature type="transmembrane region" description="Helical" evidence="9">
    <location>
        <begin position="303"/>
        <end position="326"/>
    </location>
</feature>
<evidence type="ECO:0000256" key="1">
    <source>
        <dbReference type="ARBA" id="ARBA00004141"/>
    </source>
</evidence>
<keyword evidence="3 7" id="KW-0813">Transport</keyword>
<feature type="transmembrane region" description="Helical" evidence="9">
    <location>
        <begin position="404"/>
        <end position="428"/>
    </location>
</feature>
<comment type="caution">
    <text evidence="11">The sequence shown here is derived from an EMBL/GenBank/DDBJ whole genome shotgun (WGS) entry which is preliminary data.</text>
</comment>
<comment type="similarity">
    <text evidence="2 7">Belongs to the major facilitator superfamily. Sugar transporter (TC 2.A.1.1) family.</text>
</comment>
<evidence type="ECO:0000256" key="6">
    <source>
        <dbReference type="ARBA" id="ARBA00023136"/>
    </source>
</evidence>
<evidence type="ECO:0000256" key="5">
    <source>
        <dbReference type="ARBA" id="ARBA00022989"/>
    </source>
</evidence>
<dbReference type="PRINTS" id="PR00171">
    <property type="entry name" value="SUGRTRNSPORT"/>
</dbReference>
<dbReference type="InterPro" id="IPR020846">
    <property type="entry name" value="MFS_dom"/>
</dbReference>
<evidence type="ECO:0000256" key="9">
    <source>
        <dbReference type="SAM" id="Phobius"/>
    </source>
</evidence>
<dbReference type="InterPro" id="IPR050360">
    <property type="entry name" value="MFS_Sugar_Transporters"/>
</dbReference>
<feature type="transmembrane region" description="Helical" evidence="9">
    <location>
        <begin position="163"/>
        <end position="181"/>
    </location>
</feature>
<evidence type="ECO:0000313" key="12">
    <source>
        <dbReference type="Proteomes" id="UP001586593"/>
    </source>
</evidence>
<comment type="subcellular location">
    <subcellularLocation>
        <location evidence="1">Membrane</location>
        <topology evidence="1">Multi-pass membrane protein</topology>
    </subcellularLocation>
</comment>
<evidence type="ECO:0000259" key="10">
    <source>
        <dbReference type="PROSITE" id="PS50850"/>
    </source>
</evidence>
<dbReference type="InterPro" id="IPR036259">
    <property type="entry name" value="MFS_trans_sf"/>
</dbReference>
<dbReference type="InterPro" id="IPR005829">
    <property type="entry name" value="Sugar_transporter_CS"/>
</dbReference>
<feature type="transmembrane region" description="Helical" evidence="9">
    <location>
        <begin position="130"/>
        <end position="151"/>
    </location>
</feature>